<sequence length="206" mass="20958">MAHIIAGRLQQQDQVQQAIHQLVAIGFSENQISSFYLNPPGQHDMYKLGGDRDESPGSRDAGTGAVGGATAGGAIGAAVGAIGIPVAGPVSAALGALVGAHVGSLIGGLSQMKEKGDAEDDAENAAAVRKSGMMVAVSVNGTDRANEVVTVLKGLGADQIETGEGTITDGNWHDFDPLRPPKFIAPPEQATVEQQAAEQGVTGREL</sequence>
<comment type="caution">
    <text evidence="2">The sequence shown here is derived from an EMBL/GenBank/DDBJ whole genome shotgun (WGS) entry which is preliminary data.</text>
</comment>
<reference evidence="2 3" key="1">
    <citation type="submission" date="2020-08" db="EMBL/GenBank/DDBJ databases">
        <title>Novel species isolated from subtropical streams in China.</title>
        <authorList>
            <person name="Lu H."/>
        </authorList>
    </citation>
    <scope>NUCLEOTIDE SEQUENCE [LARGE SCALE GENOMIC DNA]</scope>
    <source>
        <strain evidence="2 3">CY18W</strain>
    </source>
</reference>
<name>A0ABR6ZZ54_9BURK</name>
<evidence type="ECO:0000313" key="2">
    <source>
        <dbReference type="EMBL" id="MBC3921132.1"/>
    </source>
</evidence>
<dbReference type="Proteomes" id="UP000650424">
    <property type="component" value="Unassembled WGS sequence"/>
</dbReference>
<dbReference type="RefSeq" id="WP_186950968.1">
    <property type="nucleotide sequence ID" value="NZ_JACOGF010000027.1"/>
</dbReference>
<feature type="region of interest" description="Disordered" evidence="1">
    <location>
        <begin position="43"/>
        <end position="65"/>
    </location>
</feature>
<protein>
    <recommendedName>
        <fullName evidence="4">Glycine zipper domain-containing protein</fullName>
    </recommendedName>
</protein>
<organism evidence="2 3">
    <name type="scientific">Undibacterium hunanense</name>
    <dbReference type="NCBI Taxonomy" id="2762292"/>
    <lineage>
        <taxon>Bacteria</taxon>
        <taxon>Pseudomonadati</taxon>
        <taxon>Pseudomonadota</taxon>
        <taxon>Betaproteobacteria</taxon>
        <taxon>Burkholderiales</taxon>
        <taxon>Oxalobacteraceae</taxon>
        <taxon>Undibacterium</taxon>
    </lineage>
</organism>
<evidence type="ECO:0000313" key="3">
    <source>
        <dbReference type="Proteomes" id="UP000650424"/>
    </source>
</evidence>
<feature type="compositionally biased region" description="Low complexity" evidence="1">
    <location>
        <begin position="185"/>
        <end position="199"/>
    </location>
</feature>
<gene>
    <name evidence="2" type="ORF">H8L32_26955</name>
</gene>
<evidence type="ECO:0008006" key="4">
    <source>
        <dbReference type="Google" id="ProtNLM"/>
    </source>
</evidence>
<proteinExistence type="predicted"/>
<accession>A0ABR6ZZ54</accession>
<feature type="compositionally biased region" description="Basic and acidic residues" evidence="1">
    <location>
        <begin position="44"/>
        <end position="57"/>
    </location>
</feature>
<keyword evidence="3" id="KW-1185">Reference proteome</keyword>
<feature type="region of interest" description="Disordered" evidence="1">
    <location>
        <begin position="179"/>
        <end position="206"/>
    </location>
</feature>
<dbReference type="EMBL" id="JACOGF010000027">
    <property type="protein sequence ID" value="MBC3921132.1"/>
    <property type="molecule type" value="Genomic_DNA"/>
</dbReference>
<evidence type="ECO:0000256" key="1">
    <source>
        <dbReference type="SAM" id="MobiDB-lite"/>
    </source>
</evidence>